<organism evidence="1 2">
    <name type="scientific">Sphingobium boeckii</name>
    <dbReference type="NCBI Taxonomy" id="1082345"/>
    <lineage>
        <taxon>Bacteria</taxon>
        <taxon>Pseudomonadati</taxon>
        <taxon>Pseudomonadota</taxon>
        <taxon>Alphaproteobacteria</taxon>
        <taxon>Sphingomonadales</taxon>
        <taxon>Sphingomonadaceae</taxon>
        <taxon>Sphingobium</taxon>
    </lineage>
</organism>
<reference evidence="1 2" key="1">
    <citation type="submission" date="2020-08" db="EMBL/GenBank/DDBJ databases">
        <title>Genomic Encyclopedia of Type Strains, Phase IV (KMG-IV): sequencing the most valuable type-strain genomes for metagenomic binning, comparative biology and taxonomic classification.</title>
        <authorList>
            <person name="Goeker M."/>
        </authorList>
    </citation>
    <scope>NUCLEOTIDE SEQUENCE [LARGE SCALE GENOMIC DNA]</scope>
    <source>
        <strain evidence="1 2">DSM 25079</strain>
    </source>
</reference>
<dbReference type="AlphaFoldDB" id="A0A7W9AHF4"/>
<dbReference type="Proteomes" id="UP000549617">
    <property type="component" value="Unassembled WGS sequence"/>
</dbReference>
<accession>A0A7W9AHF4</accession>
<sequence length="86" mass="9524">MDLDGLLAHYFGSDDLEALDEAAIARGHEALSIDFGVERDPGRRFALWSLMHMLGEAPDPDAAFKGRADREAAWNLIRLTGRVERG</sequence>
<dbReference type="EMBL" id="JACIJC010000002">
    <property type="protein sequence ID" value="MBB5685471.1"/>
    <property type="molecule type" value="Genomic_DNA"/>
</dbReference>
<evidence type="ECO:0000313" key="1">
    <source>
        <dbReference type="EMBL" id="MBB5685471.1"/>
    </source>
</evidence>
<name>A0A7W9AHF4_9SPHN</name>
<evidence type="ECO:0000313" key="2">
    <source>
        <dbReference type="Proteomes" id="UP000549617"/>
    </source>
</evidence>
<protein>
    <submittedName>
        <fullName evidence="1">Uncharacterized protein</fullName>
    </submittedName>
</protein>
<proteinExistence type="predicted"/>
<dbReference type="RefSeq" id="WP_184016826.1">
    <property type="nucleotide sequence ID" value="NZ_JACIJC010000002.1"/>
</dbReference>
<gene>
    <name evidence="1" type="ORF">FHS49_001479</name>
</gene>
<keyword evidence="2" id="KW-1185">Reference proteome</keyword>
<comment type="caution">
    <text evidence="1">The sequence shown here is derived from an EMBL/GenBank/DDBJ whole genome shotgun (WGS) entry which is preliminary data.</text>
</comment>